<reference evidence="2" key="1">
    <citation type="submission" date="2018-12" db="EMBL/GenBank/DDBJ databases">
        <title>Tengunoibacter tsumagoiensis gen. nov., sp. nov., Dictyobacter kobayashii sp. nov., D. alpinus sp. nov., and D. joshuensis sp. nov. and description of Dictyobacteraceae fam. nov. within the order Ktedonobacterales isolated from Tengu-no-mugimeshi.</title>
        <authorList>
            <person name="Wang C.M."/>
            <person name="Zheng Y."/>
            <person name="Sakai Y."/>
            <person name="Toyoda A."/>
            <person name="Minakuchi Y."/>
            <person name="Abe K."/>
            <person name="Yokota A."/>
            <person name="Yabe S."/>
        </authorList>
    </citation>
    <scope>NUCLEOTIDE SEQUENCE [LARGE SCALE GENOMIC DNA]</scope>
    <source>
        <strain evidence="2">Uno3</strain>
    </source>
</reference>
<protein>
    <submittedName>
        <fullName evidence="1">Uncharacterized protein</fullName>
    </submittedName>
</protein>
<gene>
    <name evidence="1" type="ORF">KTT_46470</name>
</gene>
<dbReference type="EMBL" id="BIFR01000002">
    <property type="protein sequence ID" value="GCE14788.1"/>
    <property type="molecule type" value="Genomic_DNA"/>
</dbReference>
<dbReference type="RefSeq" id="WP_126582324.1">
    <property type="nucleotide sequence ID" value="NZ_BIFR01000002.1"/>
</dbReference>
<dbReference type="AlphaFoldDB" id="A0A402A6N9"/>
<evidence type="ECO:0000313" key="2">
    <source>
        <dbReference type="Proteomes" id="UP000287352"/>
    </source>
</evidence>
<sequence>MMYFFGNRPSTKDVDIVPLTFPDTMNADKETKAFRSAVNAVAKTYHLHRDWMNDVAASFTPEIKEVVIWREYSNLHIFVPEAQCVLALKLLAGRSKDADDIATLCKHLHIETREQAQALVDKYADKAWQQECVLEETLDALF</sequence>
<keyword evidence="2" id="KW-1185">Reference proteome</keyword>
<proteinExistence type="predicted"/>
<comment type="caution">
    <text evidence="1">The sequence shown here is derived from an EMBL/GenBank/DDBJ whole genome shotgun (WGS) entry which is preliminary data.</text>
</comment>
<organism evidence="1 2">
    <name type="scientific">Tengunoibacter tsumagoiensis</name>
    <dbReference type="NCBI Taxonomy" id="2014871"/>
    <lineage>
        <taxon>Bacteria</taxon>
        <taxon>Bacillati</taxon>
        <taxon>Chloroflexota</taxon>
        <taxon>Ktedonobacteria</taxon>
        <taxon>Ktedonobacterales</taxon>
        <taxon>Dictyobacteraceae</taxon>
        <taxon>Tengunoibacter</taxon>
    </lineage>
</organism>
<dbReference type="Proteomes" id="UP000287352">
    <property type="component" value="Unassembled WGS sequence"/>
</dbReference>
<dbReference type="OrthoDB" id="158965at2"/>
<evidence type="ECO:0000313" key="1">
    <source>
        <dbReference type="EMBL" id="GCE14788.1"/>
    </source>
</evidence>
<accession>A0A402A6N9</accession>
<name>A0A402A6N9_9CHLR</name>